<keyword evidence="2" id="KW-1185">Reference proteome</keyword>
<name>A0ABQ5B266_9ASTR</name>
<accession>A0ABQ5B266</accession>
<proteinExistence type="predicted"/>
<organism evidence="1 2">
    <name type="scientific">Tanacetum coccineum</name>
    <dbReference type="NCBI Taxonomy" id="301880"/>
    <lineage>
        <taxon>Eukaryota</taxon>
        <taxon>Viridiplantae</taxon>
        <taxon>Streptophyta</taxon>
        <taxon>Embryophyta</taxon>
        <taxon>Tracheophyta</taxon>
        <taxon>Spermatophyta</taxon>
        <taxon>Magnoliopsida</taxon>
        <taxon>eudicotyledons</taxon>
        <taxon>Gunneridae</taxon>
        <taxon>Pentapetalae</taxon>
        <taxon>asterids</taxon>
        <taxon>campanulids</taxon>
        <taxon>Asterales</taxon>
        <taxon>Asteraceae</taxon>
        <taxon>Asteroideae</taxon>
        <taxon>Anthemideae</taxon>
        <taxon>Anthemidinae</taxon>
        <taxon>Tanacetum</taxon>
    </lineage>
</organism>
<dbReference type="Proteomes" id="UP001151760">
    <property type="component" value="Unassembled WGS sequence"/>
</dbReference>
<evidence type="ECO:0000313" key="1">
    <source>
        <dbReference type="EMBL" id="GJT07501.1"/>
    </source>
</evidence>
<sequence length="67" mass="7480">MRLTPRLSDTSEIIAQSEEAPALLVEKTMFLTLITSHEHEGFPDFIGSLEQVADPLELQEQEELAAL</sequence>
<evidence type="ECO:0000313" key="2">
    <source>
        <dbReference type="Proteomes" id="UP001151760"/>
    </source>
</evidence>
<comment type="caution">
    <text evidence="1">The sequence shown here is derived from an EMBL/GenBank/DDBJ whole genome shotgun (WGS) entry which is preliminary data.</text>
</comment>
<reference evidence="1" key="2">
    <citation type="submission" date="2022-01" db="EMBL/GenBank/DDBJ databases">
        <authorList>
            <person name="Yamashiro T."/>
            <person name="Shiraishi A."/>
            <person name="Satake H."/>
            <person name="Nakayama K."/>
        </authorList>
    </citation>
    <scope>NUCLEOTIDE SEQUENCE</scope>
</reference>
<protein>
    <submittedName>
        <fullName evidence="1">Uncharacterized protein</fullName>
    </submittedName>
</protein>
<gene>
    <name evidence="1" type="ORF">Tco_0841963</name>
</gene>
<dbReference type="EMBL" id="BQNB010012755">
    <property type="protein sequence ID" value="GJT07501.1"/>
    <property type="molecule type" value="Genomic_DNA"/>
</dbReference>
<reference evidence="1" key="1">
    <citation type="journal article" date="2022" name="Int. J. Mol. Sci.">
        <title>Draft Genome of Tanacetum Coccineum: Genomic Comparison of Closely Related Tanacetum-Family Plants.</title>
        <authorList>
            <person name="Yamashiro T."/>
            <person name="Shiraishi A."/>
            <person name="Nakayama K."/>
            <person name="Satake H."/>
        </authorList>
    </citation>
    <scope>NUCLEOTIDE SEQUENCE</scope>
</reference>